<dbReference type="PANTHER" id="PTHR30244:SF34">
    <property type="entry name" value="DTDP-4-AMINO-4,6-DIDEOXYGALACTOSE TRANSAMINASE"/>
    <property type="match status" value="1"/>
</dbReference>
<dbReference type="NCBIfam" id="TIGR02379">
    <property type="entry name" value="ECA_wecE"/>
    <property type="match status" value="1"/>
</dbReference>
<keyword evidence="3" id="KW-0032">Aminotransferase</keyword>
<evidence type="ECO:0000256" key="2">
    <source>
        <dbReference type="RuleBase" id="RU004508"/>
    </source>
</evidence>
<dbReference type="PIRSF" id="PIRSF000390">
    <property type="entry name" value="PLP_StrS"/>
    <property type="match status" value="1"/>
</dbReference>
<dbReference type="InterPro" id="IPR000653">
    <property type="entry name" value="DegT/StrS_aminotransferase"/>
</dbReference>
<dbReference type="GO" id="GO:0019180">
    <property type="term" value="F:dTDP-4-amino-4,6-dideoxygalactose transaminase activity"/>
    <property type="evidence" value="ECO:0007669"/>
    <property type="project" value="UniProtKB-EC"/>
</dbReference>
<organism evidence="3 4">
    <name type="scientific">Sphingomonas glaciei</name>
    <dbReference type="NCBI Taxonomy" id="2938948"/>
    <lineage>
        <taxon>Bacteria</taxon>
        <taxon>Pseudomonadati</taxon>
        <taxon>Pseudomonadota</taxon>
        <taxon>Alphaproteobacteria</taxon>
        <taxon>Sphingomonadales</taxon>
        <taxon>Sphingomonadaceae</taxon>
        <taxon>Sphingomonas</taxon>
    </lineage>
</organism>
<evidence type="ECO:0000313" key="3">
    <source>
        <dbReference type="EMBL" id="UUR08930.1"/>
    </source>
</evidence>
<gene>
    <name evidence="3" type="primary">rffA</name>
    <name evidence="3" type="synonym">fcnA</name>
    <name evidence="3" type="synonym">wecE</name>
    <name evidence="3" type="ORF">M1K48_04690</name>
</gene>
<dbReference type="NCBIfam" id="NF008687">
    <property type="entry name" value="PRK11706.1"/>
    <property type="match status" value="1"/>
</dbReference>
<keyword evidence="3" id="KW-0808">Transferase</keyword>
<dbReference type="InterPro" id="IPR015424">
    <property type="entry name" value="PyrdxlP-dep_Trfase"/>
</dbReference>
<dbReference type="CDD" id="cd00616">
    <property type="entry name" value="AHBA_syn"/>
    <property type="match status" value="1"/>
</dbReference>
<dbReference type="Gene3D" id="3.40.640.10">
    <property type="entry name" value="Type I PLP-dependent aspartate aminotransferase-like (Major domain)"/>
    <property type="match status" value="1"/>
</dbReference>
<keyword evidence="4" id="KW-1185">Reference proteome</keyword>
<sequence length="411" mass="44533">MPQNSSVRVQLNRLSVEEQHAVAAPRNASIPFNRPSLVGRELNNIVEAIERGQLSGDGHFTAECNAIIARLAGSASALLTHSGTAALEMAAILCDLKPGDEVILPSFTFVSTANAVVLRGATPVFVDIDPATLNLNPARVAEAVTPRTRAIFAVHYAGFPADMDALADIASPRDLLLVEDAAQALGSTYKGRPAGSLGDMGAFSFHETKNILSGEGGALTLNTSDLVDRARIIREKGTNRSQFIDGLVDKYTWVDLGSSYLPGELIAAFLHGQLEQVGEITRRRRRLFDRYLEGLAILPARHGIGLPRWSPAVRGNGHMFYLLLRSAAQRSAFIAAMREEGIGTPFHYVPLHSSPGGQRFGRSAGAMEHTDRTAERLVRLPMFFDLEDEIERVLDTCLRVVTRLDRSGAAC</sequence>
<dbReference type="InterPro" id="IPR012749">
    <property type="entry name" value="WecE-like"/>
</dbReference>
<dbReference type="RefSeq" id="WP_249504700.1">
    <property type="nucleotide sequence ID" value="NZ_CP097253.1"/>
</dbReference>
<dbReference type="EC" id="2.6.1.59" evidence="3"/>
<dbReference type="EMBL" id="CP097253">
    <property type="protein sequence ID" value="UUR08930.1"/>
    <property type="molecule type" value="Genomic_DNA"/>
</dbReference>
<dbReference type="PANTHER" id="PTHR30244">
    <property type="entry name" value="TRANSAMINASE"/>
    <property type="match status" value="1"/>
</dbReference>
<name>A0ABY5MWV7_9SPHN</name>
<dbReference type="SUPFAM" id="SSF53383">
    <property type="entry name" value="PLP-dependent transferases"/>
    <property type="match status" value="1"/>
</dbReference>
<comment type="similarity">
    <text evidence="1 2">Belongs to the DegT/DnrJ/EryC1 family.</text>
</comment>
<accession>A0ABY5MWV7</accession>
<proteinExistence type="inferred from homology"/>
<dbReference type="Proteomes" id="UP000831921">
    <property type="component" value="Chromosome"/>
</dbReference>
<evidence type="ECO:0000256" key="1">
    <source>
        <dbReference type="ARBA" id="ARBA00037999"/>
    </source>
</evidence>
<dbReference type="InterPro" id="IPR015422">
    <property type="entry name" value="PyrdxlP-dep_Trfase_small"/>
</dbReference>
<dbReference type="Pfam" id="PF01041">
    <property type="entry name" value="DegT_DnrJ_EryC1"/>
    <property type="match status" value="1"/>
</dbReference>
<reference evidence="3 4" key="1">
    <citation type="submission" date="2022-05" db="EMBL/GenBank/DDBJ databases">
        <title>S8-45 Sphingomonas ultraviolaceadurans.</title>
        <authorList>
            <person name="Liu Y."/>
        </authorList>
    </citation>
    <scope>NUCLEOTIDE SEQUENCE [LARGE SCALE GENOMIC DNA]</scope>
    <source>
        <strain evidence="3 4">S8-45</strain>
    </source>
</reference>
<dbReference type="Gene3D" id="3.90.1150.10">
    <property type="entry name" value="Aspartate Aminotransferase, domain 1"/>
    <property type="match status" value="1"/>
</dbReference>
<protein>
    <submittedName>
        <fullName evidence="3">dTDP-4-amino-4,6-dideoxygalactose transaminase</fullName>
        <ecNumber evidence="3">2.6.1.59</ecNumber>
    </submittedName>
</protein>
<keyword evidence="2" id="KW-0663">Pyridoxal phosphate</keyword>
<evidence type="ECO:0000313" key="4">
    <source>
        <dbReference type="Proteomes" id="UP000831921"/>
    </source>
</evidence>
<dbReference type="InterPro" id="IPR015421">
    <property type="entry name" value="PyrdxlP-dep_Trfase_major"/>
</dbReference>